<dbReference type="FunCoup" id="H3APC6">
    <property type="interactions" value="111"/>
</dbReference>
<keyword evidence="11" id="KW-0009">Actin-binding</keyword>
<evidence type="ECO:0000256" key="3">
    <source>
        <dbReference type="ARBA" id="ARBA00022448"/>
    </source>
</evidence>
<evidence type="ECO:0000313" key="20">
    <source>
        <dbReference type="Proteomes" id="UP000008672"/>
    </source>
</evidence>
<dbReference type="Proteomes" id="UP000008672">
    <property type="component" value="Unassembled WGS sequence"/>
</dbReference>
<keyword evidence="8" id="KW-0805">Transcription regulation</keyword>
<dbReference type="SMART" id="SM01283">
    <property type="entry name" value="Costars"/>
    <property type="match status" value="1"/>
</dbReference>
<dbReference type="GeneID" id="102347819"/>
<dbReference type="Pfam" id="PF14705">
    <property type="entry name" value="Costars"/>
    <property type="match status" value="1"/>
</dbReference>
<evidence type="ECO:0000256" key="2">
    <source>
        <dbReference type="ARBA" id="ARBA00004245"/>
    </source>
</evidence>
<evidence type="ECO:0000256" key="16">
    <source>
        <dbReference type="ARBA" id="ARBA00076363"/>
    </source>
</evidence>
<evidence type="ECO:0000256" key="8">
    <source>
        <dbReference type="ARBA" id="ARBA00023015"/>
    </source>
</evidence>
<evidence type="ECO:0000256" key="14">
    <source>
        <dbReference type="ARBA" id="ARBA00063019"/>
    </source>
</evidence>
<organism evidence="19 20">
    <name type="scientific">Latimeria chalumnae</name>
    <name type="common">Coelacanth</name>
    <dbReference type="NCBI Taxonomy" id="7897"/>
    <lineage>
        <taxon>Eukaryota</taxon>
        <taxon>Metazoa</taxon>
        <taxon>Chordata</taxon>
        <taxon>Craniata</taxon>
        <taxon>Vertebrata</taxon>
        <taxon>Euteleostomi</taxon>
        <taxon>Coelacanthiformes</taxon>
        <taxon>Coelacanthidae</taxon>
        <taxon>Latimeria</taxon>
    </lineage>
</organism>
<keyword evidence="4" id="KW-0963">Cytoplasm</keyword>
<dbReference type="InterPro" id="IPR038095">
    <property type="entry name" value="Costars_sf"/>
</dbReference>
<evidence type="ECO:0000256" key="4">
    <source>
        <dbReference type="ARBA" id="ARBA00022490"/>
    </source>
</evidence>
<dbReference type="GO" id="GO:0045944">
    <property type="term" value="P:positive regulation of transcription by RNA polymerase II"/>
    <property type="evidence" value="ECO:0007669"/>
    <property type="project" value="TreeGrafter"/>
</dbReference>
<evidence type="ECO:0000256" key="7">
    <source>
        <dbReference type="ARBA" id="ARBA00023010"/>
    </source>
</evidence>
<comment type="function">
    <text evidence="13">Acts as an activator of serum response factor (SRF)-dependent transcription possibly by inducing nuclear translocation of MKL1 or MKL2 and through a mechanism requiring Rho-actin signaling.</text>
</comment>
<dbReference type="GO" id="GO:0003779">
    <property type="term" value="F:actin binding"/>
    <property type="evidence" value="ECO:0007669"/>
    <property type="project" value="UniProtKB-KW"/>
</dbReference>
<evidence type="ECO:0000256" key="6">
    <source>
        <dbReference type="ARBA" id="ARBA00022927"/>
    </source>
</evidence>
<dbReference type="GO" id="GO:0030017">
    <property type="term" value="C:sarcomere"/>
    <property type="evidence" value="ECO:0007669"/>
    <property type="project" value="UniProtKB-SubCell"/>
</dbReference>
<evidence type="ECO:0000313" key="19">
    <source>
        <dbReference type="Ensembl" id="ENSLACP00000011497.1"/>
    </source>
</evidence>
<dbReference type="STRING" id="7897.ENSLACP00000011497"/>
<dbReference type="PANTHER" id="PTHR22739">
    <property type="entry name" value="STRIATED MUSCLE ACTIVATOR OF RHO-DEPENDENT SIGNALING-RELATED"/>
    <property type="match status" value="1"/>
</dbReference>
<evidence type="ECO:0000256" key="17">
    <source>
        <dbReference type="SAM" id="MobiDB-lite"/>
    </source>
</evidence>
<dbReference type="GO" id="GO:0035025">
    <property type="term" value="P:positive regulation of Rho protein signal transduction"/>
    <property type="evidence" value="ECO:0007669"/>
    <property type="project" value="InterPro"/>
</dbReference>
<dbReference type="OMA" id="YRGAEAQ"/>
<reference evidence="20" key="1">
    <citation type="submission" date="2011-08" db="EMBL/GenBank/DDBJ databases">
        <title>The draft genome of Latimeria chalumnae.</title>
        <authorList>
            <person name="Di Palma F."/>
            <person name="Alfoldi J."/>
            <person name="Johnson J."/>
            <person name="Berlin A."/>
            <person name="Gnerre S."/>
            <person name="Jaffe D."/>
            <person name="MacCallum I."/>
            <person name="Young S."/>
            <person name="Walker B.J."/>
            <person name="Lander E."/>
            <person name="Lindblad-Toh K."/>
        </authorList>
    </citation>
    <scope>NUCLEOTIDE SEQUENCE [LARGE SCALE GENOMIC DNA]</scope>
    <source>
        <strain evidence="20">Wild caught</strain>
    </source>
</reference>
<feature type="compositionally biased region" description="Basic and acidic residues" evidence="17">
    <location>
        <begin position="63"/>
        <end position="74"/>
    </location>
</feature>
<dbReference type="GO" id="GO:0015031">
    <property type="term" value="P:protein transport"/>
    <property type="evidence" value="ECO:0007669"/>
    <property type="project" value="UniProtKB-KW"/>
</dbReference>
<evidence type="ECO:0000256" key="10">
    <source>
        <dbReference type="ARBA" id="ARBA00023163"/>
    </source>
</evidence>
<evidence type="ECO:0000256" key="1">
    <source>
        <dbReference type="ARBA" id="ARBA00004204"/>
    </source>
</evidence>
<evidence type="ECO:0000256" key="9">
    <source>
        <dbReference type="ARBA" id="ARBA00023159"/>
    </source>
</evidence>
<dbReference type="KEGG" id="lcm:102347819"/>
<dbReference type="EMBL" id="AFYH01139916">
    <property type="status" value="NOT_ANNOTATED_CDS"/>
    <property type="molecule type" value="Genomic_DNA"/>
</dbReference>
<evidence type="ECO:0000256" key="5">
    <source>
        <dbReference type="ARBA" id="ARBA00022553"/>
    </source>
</evidence>
<dbReference type="GeneTree" id="ENSGT00940000165475"/>
<protein>
    <recommendedName>
        <fullName evidence="15">Actin-binding Rho-activating protein</fullName>
    </recommendedName>
    <alternativeName>
        <fullName evidence="16">Striated muscle activator of Rho-dependent signaling</fullName>
    </alternativeName>
</protein>
<feature type="region of interest" description="Disordered" evidence="17">
    <location>
        <begin position="54"/>
        <end position="74"/>
    </location>
</feature>
<evidence type="ECO:0000256" key="15">
    <source>
        <dbReference type="ARBA" id="ARBA00073502"/>
    </source>
</evidence>
<dbReference type="Gene3D" id="1.10.10.1540">
    <property type="entry name" value="Costar domain"/>
    <property type="match status" value="1"/>
</dbReference>
<dbReference type="RefSeq" id="XP_006003340.1">
    <property type="nucleotide sequence ID" value="XM_006003278.3"/>
</dbReference>
<dbReference type="InParanoid" id="H3APC6"/>
<dbReference type="PANTHER" id="PTHR22739:SF22">
    <property type="entry name" value="COSTARS DOMAIN-CONTAINING PROTEIN"/>
    <property type="match status" value="1"/>
</dbReference>
<dbReference type="InterPro" id="IPR027817">
    <property type="entry name" value="Costars_dom"/>
</dbReference>
<accession>H3APC6</accession>
<reference evidence="19" key="2">
    <citation type="submission" date="2025-08" db="UniProtKB">
        <authorList>
            <consortium name="Ensembl"/>
        </authorList>
    </citation>
    <scope>IDENTIFICATION</scope>
</reference>
<dbReference type="RefSeq" id="XP_006003339.1">
    <property type="nucleotide sequence ID" value="XM_006003277.3"/>
</dbReference>
<keyword evidence="6" id="KW-0653">Protein transport</keyword>
<comment type="subcellular location">
    <subcellularLocation>
        <location evidence="2">Cytoplasm</location>
        <location evidence="2">Cytoskeleton</location>
    </subcellularLocation>
    <subcellularLocation>
        <location evidence="1">Cytoplasm</location>
        <location evidence="1">Myofibril</location>
        <location evidence="1">Sarcomere</location>
    </subcellularLocation>
</comment>
<keyword evidence="10" id="KW-0804">Transcription</keyword>
<keyword evidence="12" id="KW-0206">Cytoskeleton</keyword>
<gene>
    <name evidence="19" type="primary">SI:DKEY-29B11.3</name>
</gene>
<dbReference type="eggNOG" id="KOG3376">
    <property type="taxonomic scope" value="Eukaryota"/>
</dbReference>
<evidence type="ECO:0000256" key="13">
    <source>
        <dbReference type="ARBA" id="ARBA00059783"/>
    </source>
</evidence>
<dbReference type="InterPro" id="IPR026111">
    <property type="entry name" value="Abra"/>
</dbReference>
<keyword evidence="7" id="KW-0811">Translocation</keyword>
<sequence length="153" mass="17604">MDKEDQCGMSREADCSLVDGMKESWQKWANLHAEYQKHNPFSNDQAKIVQIKKGEDGYGQPREGSKTELRGKDAHNHIGREVQELCLIIRSIGEMGKDGKVRVTFGQLFEKYITISNKVVGVLLRARKHGLIHFEGEMLWQRRDDHVIITLLE</sequence>
<keyword evidence="5" id="KW-0597">Phosphoprotein</keyword>
<dbReference type="HOGENOM" id="CLU_062244_1_0_1"/>
<comment type="subunit">
    <text evidence="14">Binds F-actin and ABLIM1, ABLIM2 and ABLIM3. Interaction with ABLIM2 and ABLIM3 enhances activity.</text>
</comment>
<evidence type="ECO:0000256" key="11">
    <source>
        <dbReference type="ARBA" id="ARBA00023203"/>
    </source>
</evidence>
<feature type="domain" description="Costars" evidence="18">
    <location>
        <begin position="76"/>
        <end position="152"/>
    </location>
</feature>
<evidence type="ECO:0000259" key="18">
    <source>
        <dbReference type="SMART" id="SM01283"/>
    </source>
</evidence>
<dbReference type="GO" id="GO:0005856">
    <property type="term" value="C:cytoskeleton"/>
    <property type="evidence" value="ECO:0007669"/>
    <property type="project" value="UniProtKB-SubCell"/>
</dbReference>
<reference evidence="19" key="3">
    <citation type="submission" date="2025-09" db="UniProtKB">
        <authorList>
            <consortium name="Ensembl"/>
        </authorList>
    </citation>
    <scope>IDENTIFICATION</scope>
</reference>
<keyword evidence="3" id="KW-0813">Transport</keyword>
<keyword evidence="20" id="KW-1185">Reference proteome</keyword>
<proteinExistence type="predicted"/>
<dbReference type="FunFam" id="1.10.10.1540:FF:000001">
    <property type="entry name" value="Actin-binding Rho-activating protein a"/>
    <property type="match status" value="1"/>
</dbReference>
<evidence type="ECO:0000256" key="12">
    <source>
        <dbReference type="ARBA" id="ARBA00023212"/>
    </source>
</evidence>
<name>H3APC6_LATCH</name>
<dbReference type="Ensembl" id="ENSLACT00000011585.1">
    <property type="protein sequence ID" value="ENSLACP00000011497.1"/>
    <property type="gene ID" value="ENSLACG00000010114.1"/>
</dbReference>
<dbReference type="OrthoDB" id="9871914at2759"/>
<dbReference type="Bgee" id="ENSLACG00000010114">
    <property type="expression patterns" value="Expressed in post-anal tail muscle and 1 other cell type or tissue"/>
</dbReference>
<dbReference type="AlphaFoldDB" id="H3APC6"/>
<keyword evidence="9" id="KW-0010">Activator</keyword>